<dbReference type="SUPFAM" id="SSF53448">
    <property type="entry name" value="Nucleotide-diphospho-sugar transferases"/>
    <property type="match status" value="1"/>
</dbReference>
<gene>
    <name evidence="2" type="ORF">RIdsm_02484</name>
</gene>
<dbReference type="Gene3D" id="3.90.550.10">
    <property type="entry name" value="Spore Coat Polysaccharide Biosynthesis Protein SpsA, Chain A"/>
    <property type="match status" value="1"/>
</dbReference>
<evidence type="ECO:0000313" key="3">
    <source>
        <dbReference type="Proteomes" id="UP000325785"/>
    </source>
</evidence>
<dbReference type="KEGG" id="rid:RIdsm_02484"/>
<dbReference type="OrthoDB" id="9802649at2"/>
<dbReference type="CDD" id="cd00761">
    <property type="entry name" value="Glyco_tranf_GTA_type"/>
    <property type="match status" value="1"/>
</dbReference>
<dbReference type="Pfam" id="PF00535">
    <property type="entry name" value="Glycos_transf_2"/>
    <property type="match status" value="1"/>
</dbReference>
<evidence type="ECO:0000259" key="1">
    <source>
        <dbReference type="Pfam" id="PF00535"/>
    </source>
</evidence>
<dbReference type="EMBL" id="CP031598">
    <property type="protein sequence ID" value="QEW26683.1"/>
    <property type="molecule type" value="Genomic_DNA"/>
</dbReference>
<reference evidence="2 3" key="1">
    <citation type="submission" date="2018-08" db="EMBL/GenBank/DDBJ databases">
        <title>Genetic Globetrotter - A new plasmid hitch-hiking vast phylogenetic and geographic distances.</title>
        <authorList>
            <person name="Vollmers J."/>
            <person name="Petersen J."/>
        </authorList>
    </citation>
    <scope>NUCLEOTIDE SEQUENCE [LARGE SCALE GENOMIC DNA]</scope>
    <source>
        <strain evidence="2 3">DSM 26383</strain>
    </source>
</reference>
<accession>A0A5P3AD92</accession>
<organism evidence="2 3">
    <name type="scientific">Roseovarius indicus</name>
    <dbReference type="NCBI Taxonomy" id="540747"/>
    <lineage>
        <taxon>Bacteria</taxon>
        <taxon>Pseudomonadati</taxon>
        <taxon>Pseudomonadota</taxon>
        <taxon>Alphaproteobacteria</taxon>
        <taxon>Rhodobacterales</taxon>
        <taxon>Roseobacteraceae</taxon>
        <taxon>Roseovarius</taxon>
    </lineage>
</organism>
<dbReference type="AlphaFoldDB" id="A0A5P3AD92"/>
<sequence length="279" mass="30845">MAKLLPGGFGPPFFCCMAGCGWGTDTGMSTAPAISICIPAYDMGGAGGEYLGYSLERLTRQGFTDFEVVVSDQSDGSGVAETCAAYADRLTIRRVAYTEGKRQASANSNNAMRHANGRILKILFQDDFLCDDSALQQVFDAFQEPGCKWALMGSAVTRDCETLERPMVPRWHDRIRWGFNTISSPSVLALEARHDLWFDENLQWLMDGDMYQSCHQAFGDPVILPDTLVANRIHEGQVSAGVSRKLRRQEVVYTARKGGLTRAKGDLRAFLYQYLKALG</sequence>
<dbReference type="InterPro" id="IPR001173">
    <property type="entry name" value="Glyco_trans_2-like"/>
</dbReference>
<feature type="domain" description="Glycosyltransferase 2-like" evidence="1">
    <location>
        <begin position="35"/>
        <end position="167"/>
    </location>
</feature>
<dbReference type="GO" id="GO:0016740">
    <property type="term" value="F:transferase activity"/>
    <property type="evidence" value="ECO:0007669"/>
    <property type="project" value="UniProtKB-KW"/>
</dbReference>
<keyword evidence="2" id="KW-0808">Transferase</keyword>
<dbReference type="InterPro" id="IPR029044">
    <property type="entry name" value="Nucleotide-diphossugar_trans"/>
</dbReference>
<evidence type="ECO:0000313" key="2">
    <source>
        <dbReference type="EMBL" id="QEW26683.1"/>
    </source>
</evidence>
<dbReference type="Proteomes" id="UP000325785">
    <property type="component" value="Chromosome"/>
</dbReference>
<proteinExistence type="predicted"/>
<protein>
    <submittedName>
        <fullName evidence="2">Glycosyl transferase family 2</fullName>
    </submittedName>
</protein>
<name>A0A5P3AD92_9RHOB</name>